<reference evidence="2 3" key="1">
    <citation type="submission" date="2023-04" db="EMBL/GenBank/DDBJ databases">
        <title>A novel bacteria isolated from coastal sediment.</title>
        <authorList>
            <person name="Liu X.-J."/>
            <person name="Du Z.-J."/>
        </authorList>
    </citation>
    <scope>NUCLEOTIDE SEQUENCE [LARGE SCALE GENOMIC DNA]</scope>
    <source>
        <strain evidence="2 3">SDUM461003</strain>
    </source>
</reference>
<dbReference type="RefSeq" id="WP_308949286.1">
    <property type="nucleotide sequence ID" value="NZ_JARXHW010000010.1"/>
</dbReference>
<evidence type="ECO:0000313" key="2">
    <source>
        <dbReference type="EMBL" id="MDQ8207149.1"/>
    </source>
</evidence>
<gene>
    <name evidence="2" type="ORF">QEH52_06495</name>
</gene>
<dbReference type="EMBL" id="JARXHW010000010">
    <property type="protein sequence ID" value="MDQ8207149.1"/>
    <property type="molecule type" value="Genomic_DNA"/>
</dbReference>
<evidence type="ECO:0000313" key="3">
    <source>
        <dbReference type="Proteomes" id="UP001225316"/>
    </source>
</evidence>
<name>A0ABU1ASL4_9BACT</name>
<protein>
    <submittedName>
        <fullName evidence="2">Uncharacterized protein</fullName>
    </submittedName>
</protein>
<proteinExistence type="predicted"/>
<sequence>MLPYLHILIRVEDDGSLHALGAFTSKEKQLAYQKESGLKDSQVRLDFFNGPFDEDITVIYAGHRRWNMDLFQLGGYFKSEGEAWTWVTQEGYVSVLPIDITYEEEKALQKDALDRYAKLQRRWRLATYEELVNREGADKARANIKLRFYEDALESFKPKTRRDLRALYAFVVLILCLPLAVFYFLTRGPEYGENVDSVSWLPSYTSDISYYRSNQVQVFEFKVSSQDFKRWAESRGMSVRRLITKEIISRYKAYIPPPNSQSTATVPPGGVLSVGEFESWQDDISAKVEQGLIAESPLKDIAIYDNRTQKAYYEFLINF</sequence>
<feature type="transmembrane region" description="Helical" evidence="1">
    <location>
        <begin position="166"/>
        <end position="185"/>
    </location>
</feature>
<organism evidence="2 3">
    <name type="scientific">Thalassobacterium maritimum</name>
    <dbReference type="NCBI Taxonomy" id="3041265"/>
    <lineage>
        <taxon>Bacteria</taxon>
        <taxon>Pseudomonadati</taxon>
        <taxon>Verrucomicrobiota</taxon>
        <taxon>Opitutia</taxon>
        <taxon>Puniceicoccales</taxon>
        <taxon>Coraliomargaritaceae</taxon>
        <taxon>Thalassobacterium</taxon>
    </lineage>
</organism>
<keyword evidence="3" id="KW-1185">Reference proteome</keyword>
<keyword evidence="1" id="KW-0812">Transmembrane</keyword>
<keyword evidence="1" id="KW-0472">Membrane</keyword>
<comment type="caution">
    <text evidence="2">The sequence shown here is derived from an EMBL/GenBank/DDBJ whole genome shotgun (WGS) entry which is preliminary data.</text>
</comment>
<evidence type="ECO:0000256" key="1">
    <source>
        <dbReference type="SAM" id="Phobius"/>
    </source>
</evidence>
<dbReference type="Proteomes" id="UP001225316">
    <property type="component" value="Unassembled WGS sequence"/>
</dbReference>
<accession>A0ABU1ASL4</accession>
<keyword evidence="1" id="KW-1133">Transmembrane helix</keyword>